<feature type="transmembrane region" description="Helical" evidence="7">
    <location>
        <begin position="169"/>
        <end position="190"/>
    </location>
</feature>
<dbReference type="InterPro" id="IPR051401">
    <property type="entry name" value="GtrA_CellWall_Glycosyl"/>
</dbReference>
<dbReference type="AlphaFoldDB" id="A0A9Q4GIK1"/>
<comment type="subcellular location">
    <subcellularLocation>
        <location evidence="1">Membrane</location>
        <topology evidence="1">Multi-pass membrane protein</topology>
    </subcellularLocation>
</comment>
<feature type="transmembrane region" description="Helical" evidence="7">
    <location>
        <begin position="133"/>
        <end position="149"/>
    </location>
</feature>
<feature type="region of interest" description="Disordered" evidence="6">
    <location>
        <begin position="1"/>
        <end position="36"/>
    </location>
</feature>
<feature type="compositionally biased region" description="Low complexity" evidence="6">
    <location>
        <begin position="27"/>
        <end position="36"/>
    </location>
</feature>
<name>A0A9Q4GIK1_9CORY</name>
<protein>
    <submittedName>
        <fullName evidence="9">GtrA family protein</fullName>
    </submittedName>
</protein>
<evidence type="ECO:0000256" key="1">
    <source>
        <dbReference type="ARBA" id="ARBA00004141"/>
    </source>
</evidence>
<gene>
    <name evidence="9" type="ORF">OS129_05690</name>
</gene>
<dbReference type="EMBL" id="JAPMKU010000002">
    <property type="protein sequence ID" value="MCX7468366.1"/>
    <property type="molecule type" value="Genomic_DNA"/>
</dbReference>
<dbReference type="Proteomes" id="UP001071478">
    <property type="component" value="Unassembled WGS sequence"/>
</dbReference>
<accession>A0A9Q4GIK1</accession>
<dbReference type="Pfam" id="PF04138">
    <property type="entry name" value="GtrA_DPMS_TM"/>
    <property type="match status" value="1"/>
</dbReference>
<comment type="caution">
    <text evidence="9">The sequence shown here is derived from an EMBL/GenBank/DDBJ whole genome shotgun (WGS) entry which is preliminary data.</text>
</comment>
<evidence type="ECO:0000259" key="8">
    <source>
        <dbReference type="Pfam" id="PF04138"/>
    </source>
</evidence>
<keyword evidence="3 7" id="KW-0812">Transmembrane</keyword>
<dbReference type="GO" id="GO:0000271">
    <property type="term" value="P:polysaccharide biosynthetic process"/>
    <property type="evidence" value="ECO:0007669"/>
    <property type="project" value="InterPro"/>
</dbReference>
<dbReference type="InterPro" id="IPR007267">
    <property type="entry name" value="GtrA_DPMS_TM"/>
</dbReference>
<comment type="similarity">
    <text evidence="2">Belongs to the GtrA family.</text>
</comment>
<evidence type="ECO:0000313" key="9">
    <source>
        <dbReference type="EMBL" id="MCX7468366.1"/>
    </source>
</evidence>
<sequence>MADYDDNIAPTSDDRDPGHPVPSTAPAAGDADTGDGIFVSPEEMDAQVAAGADEYTGLLNPAETGDGRDVKTQGIRFIISGGISAVVDIGLTWLFQMVFGLSPFASRNIGFIFGTITAYAINRRWTFQAAPSRARFAAVAVLYALTWVLNTQLYKYLFGFLVERDIPDLFSLVVAFVIAQGIATVVNFVVQRTVIFRVR</sequence>
<dbReference type="PANTHER" id="PTHR38459:SF6">
    <property type="entry name" value="ARABINOGALACTAN BIOSYNTHESIS RECRUITING PROTEIN RV3789"/>
    <property type="match status" value="1"/>
</dbReference>
<reference evidence="9" key="1">
    <citation type="submission" date="2022-11" db="EMBL/GenBank/DDBJ databases">
        <title>Corynebacterium sp. isolated from Penguins.</title>
        <authorList>
            <person name="Sedlar K."/>
            <person name="Svec P."/>
        </authorList>
    </citation>
    <scope>NUCLEOTIDE SEQUENCE</scope>
    <source>
        <strain evidence="9">P7374</strain>
    </source>
</reference>
<evidence type="ECO:0000256" key="3">
    <source>
        <dbReference type="ARBA" id="ARBA00022692"/>
    </source>
</evidence>
<evidence type="ECO:0000313" key="10">
    <source>
        <dbReference type="Proteomes" id="UP001071478"/>
    </source>
</evidence>
<keyword evidence="4 7" id="KW-1133">Transmembrane helix</keyword>
<feature type="transmembrane region" description="Helical" evidence="7">
    <location>
        <begin position="77"/>
        <end position="98"/>
    </location>
</feature>
<feature type="domain" description="GtrA/DPMS transmembrane" evidence="8">
    <location>
        <begin position="76"/>
        <end position="196"/>
    </location>
</feature>
<dbReference type="GO" id="GO:0005886">
    <property type="term" value="C:plasma membrane"/>
    <property type="evidence" value="ECO:0007669"/>
    <property type="project" value="TreeGrafter"/>
</dbReference>
<feature type="transmembrane region" description="Helical" evidence="7">
    <location>
        <begin position="104"/>
        <end position="121"/>
    </location>
</feature>
<evidence type="ECO:0000256" key="5">
    <source>
        <dbReference type="ARBA" id="ARBA00023136"/>
    </source>
</evidence>
<evidence type="ECO:0000256" key="2">
    <source>
        <dbReference type="ARBA" id="ARBA00009399"/>
    </source>
</evidence>
<evidence type="ECO:0000256" key="7">
    <source>
        <dbReference type="SAM" id="Phobius"/>
    </source>
</evidence>
<evidence type="ECO:0000256" key="4">
    <source>
        <dbReference type="ARBA" id="ARBA00022989"/>
    </source>
</evidence>
<proteinExistence type="inferred from homology"/>
<organism evidence="9 10">
    <name type="scientific">Corynebacterium pygosceleis</name>
    <dbReference type="NCBI Taxonomy" id="2800406"/>
    <lineage>
        <taxon>Bacteria</taxon>
        <taxon>Bacillati</taxon>
        <taxon>Actinomycetota</taxon>
        <taxon>Actinomycetes</taxon>
        <taxon>Mycobacteriales</taxon>
        <taxon>Corynebacteriaceae</taxon>
        <taxon>Corynebacterium</taxon>
    </lineage>
</organism>
<evidence type="ECO:0000256" key="6">
    <source>
        <dbReference type="SAM" id="MobiDB-lite"/>
    </source>
</evidence>
<dbReference type="PANTHER" id="PTHR38459">
    <property type="entry name" value="PROPHAGE BACTOPRENOL-LINKED GLUCOSE TRANSLOCASE HOMOLOG"/>
    <property type="match status" value="1"/>
</dbReference>
<keyword evidence="5 7" id="KW-0472">Membrane</keyword>